<feature type="region of interest" description="Disordered" evidence="1">
    <location>
        <begin position="1"/>
        <end position="36"/>
    </location>
</feature>
<name>A0AAN7C8T8_9PEZI</name>
<dbReference type="AlphaFoldDB" id="A0AAN7C8T8"/>
<dbReference type="EMBL" id="MU860155">
    <property type="protein sequence ID" value="KAK4237102.1"/>
    <property type="molecule type" value="Genomic_DNA"/>
</dbReference>
<keyword evidence="2" id="KW-0812">Transmembrane</keyword>
<feature type="compositionally biased region" description="Basic and acidic residues" evidence="1">
    <location>
        <begin position="359"/>
        <end position="375"/>
    </location>
</feature>
<reference evidence="3" key="2">
    <citation type="submission" date="2023-05" db="EMBL/GenBank/DDBJ databases">
        <authorList>
            <consortium name="Lawrence Berkeley National Laboratory"/>
            <person name="Steindorff A."/>
            <person name="Hensen N."/>
            <person name="Bonometti L."/>
            <person name="Westerberg I."/>
            <person name="Brannstrom I.O."/>
            <person name="Guillou S."/>
            <person name="Cros-Aarteil S."/>
            <person name="Calhoun S."/>
            <person name="Haridas S."/>
            <person name="Kuo A."/>
            <person name="Mondo S."/>
            <person name="Pangilinan J."/>
            <person name="Riley R."/>
            <person name="Labutti K."/>
            <person name="Andreopoulos B."/>
            <person name="Lipzen A."/>
            <person name="Chen C."/>
            <person name="Yanf M."/>
            <person name="Daum C."/>
            <person name="Ng V."/>
            <person name="Clum A."/>
            <person name="Ohm R."/>
            <person name="Martin F."/>
            <person name="Silar P."/>
            <person name="Natvig D."/>
            <person name="Lalanne C."/>
            <person name="Gautier V."/>
            <person name="Ament-Velasquez S.L."/>
            <person name="Kruys A."/>
            <person name="Hutchinson M.I."/>
            <person name="Powell A.J."/>
            <person name="Barry K."/>
            <person name="Miller A.N."/>
            <person name="Grigoriev I.V."/>
            <person name="Debuchy R."/>
            <person name="Gladieux P."/>
            <person name="Thoren M.H."/>
            <person name="Johannesson H."/>
        </authorList>
    </citation>
    <scope>NUCLEOTIDE SEQUENCE</scope>
    <source>
        <strain evidence="3">CBS 532.94</strain>
    </source>
</reference>
<comment type="caution">
    <text evidence="3">The sequence shown here is derived from an EMBL/GenBank/DDBJ whole genome shotgun (WGS) entry which is preliminary data.</text>
</comment>
<evidence type="ECO:0000313" key="3">
    <source>
        <dbReference type="EMBL" id="KAK4237102.1"/>
    </source>
</evidence>
<keyword evidence="4" id="KW-1185">Reference proteome</keyword>
<dbReference type="PANTHER" id="PTHR38694">
    <property type="entry name" value="CONSERVED EXPRESSED PROTEIN"/>
    <property type="match status" value="1"/>
</dbReference>
<evidence type="ECO:0000256" key="1">
    <source>
        <dbReference type="SAM" id="MobiDB-lite"/>
    </source>
</evidence>
<reference evidence="3" key="1">
    <citation type="journal article" date="2023" name="Mol. Phylogenet. Evol.">
        <title>Genome-scale phylogeny and comparative genomics of the fungal order Sordariales.</title>
        <authorList>
            <person name="Hensen N."/>
            <person name="Bonometti L."/>
            <person name="Westerberg I."/>
            <person name="Brannstrom I.O."/>
            <person name="Guillou S."/>
            <person name="Cros-Aarteil S."/>
            <person name="Calhoun S."/>
            <person name="Haridas S."/>
            <person name="Kuo A."/>
            <person name="Mondo S."/>
            <person name="Pangilinan J."/>
            <person name="Riley R."/>
            <person name="LaButti K."/>
            <person name="Andreopoulos B."/>
            <person name="Lipzen A."/>
            <person name="Chen C."/>
            <person name="Yan M."/>
            <person name="Daum C."/>
            <person name="Ng V."/>
            <person name="Clum A."/>
            <person name="Steindorff A."/>
            <person name="Ohm R.A."/>
            <person name="Martin F."/>
            <person name="Silar P."/>
            <person name="Natvig D.O."/>
            <person name="Lalanne C."/>
            <person name="Gautier V."/>
            <person name="Ament-Velasquez S.L."/>
            <person name="Kruys A."/>
            <person name="Hutchinson M.I."/>
            <person name="Powell A.J."/>
            <person name="Barry K."/>
            <person name="Miller A.N."/>
            <person name="Grigoriev I.V."/>
            <person name="Debuchy R."/>
            <person name="Gladieux P."/>
            <person name="Hiltunen Thoren M."/>
            <person name="Johannesson H."/>
        </authorList>
    </citation>
    <scope>NUCLEOTIDE SEQUENCE</scope>
    <source>
        <strain evidence="3">CBS 532.94</strain>
    </source>
</reference>
<feature type="transmembrane region" description="Helical" evidence="2">
    <location>
        <begin position="239"/>
        <end position="271"/>
    </location>
</feature>
<dbReference type="Proteomes" id="UP001303760">
    <property type="component" value="Unassembled WGS sequence"/>
</dbReference>
<dbReference type="Pfam" id="PF11696">
    <property type="entry name" value="DUF3292"/>
    <property type="match status" value="2"/>
</dbReference>
<feature type="region of interest" description="Disordered" evidence="1">
    <location>
        <begin position="142"/>
        <end position="167"/>
    </location>
</feature>
<feature type="region of interest" description="Disordered" evidence="1">
    <location>
        <begin position="321"/>
        <end position="389"/>
    </location>
</feature>
<feature type="compositionally biased region" description="Basic and acidic residues" evidence="1">
    <location>
        <begin position="146"/>
        <end position="160"/>
    </location>
</feature>
<gene>
    <name evidence="3" type="ORF">C8A03DRAFT_16312</name>
</gene>
<evidence type="ECO:0000256" key="2">
    <source>
        <dbReference type="SAM" id="Phobius"/>
    </source>
</evidence>
<proteinExistence type="predicted"/>
<organism evidence="3 4">
    <name type="scientific">Achaetomium macrosporum</name>
    <dbReference type="NCBI Taxonomy" id="79813"/>
    <lineage>
        <taxon>Eukaryota</taxon>
        <taxon>Fungi</taxon>
        <taxon>Dikarya</taxon>
        <taxon>Ascomycota</taxon>
        <taxon>Pezizomycotina</taxon>
        <taxon>Sordariomycetes</taxon>
        <taxon>Sordariomycetidae</taxon>
        <taxon>Sordariales</taxon>
        <taxon>Chaetomiaceae</taxon>
        <taxon>Achaetomium</taxon>
    </lineage>
</organism>
<dbReference type="InterPro" id="IPR021709">
    <property type="entry name" value="DUF3292"/>
</dbReference>
<keyword evidence="2" id="KW-1133">Transmembrane helix</keyword>
<sequence length="547" mass="59321">MARPEGVFIEDLGTEPKTDADVGTLSDSISEKPTDSHALAAEAPVVEGTDPADHGWNREPEHVARLVDGLSNEDFWLLVRRFNHQVFYLKETSKIPPSPRAGVLGATDAVTGAPENLKGEAVENEASNFVTGVVGIAVNTLTAQDPKAEPENQKGEEHPTDSMPQPNEATTLFAVAKDRAAGVGEPSHDKTKYPMETIMWSKMLPLLRLLHFTSDTWERIANALDPTPPFSREKHRIRLAGLLSSMLMVSIFFSAASIVKATTFIVGVVFFSDPLIKRSIHWLDRQHPGWTQLLRPEAHILHGVPNNAQLAITLLRLGEAHGAPFPPPPSTDKNPPKEPLQLSDSDIDAKGSDAPLGATHEEINHAKAADPDRLDQAGGPDSEIQDTGGHKTSGFLAFVKGTAKLGIKAALQADKLRAKAGRASAKNRLGAVPANKGAGEEREGPTEFSARWEGKVGYVRVANGPDGVVSFDDDWRIRVADVTELKKHSGMGMKTKLAVGWATERDVADGIEIKDRRGDAYVLSAVPLRDQLFNRLCAMGGQKWEVW</sequence>
<dbReference type="PANTHER" id="PTHR38694:SF1">
    <property type="entry name" value="PEROXIN DOMAIN-CONTAINING PROTEIN"/>
    <property type="match status" value="1"/>
</dbReference>
<protein>
    <submittedName>
        <fullName evidence="3">Uncharacterized protein</fullName>
    </submittedName>
</protein>
<keyword evidence="2" id="KW-0472">Membrane</keyword>
<accession>A0AAN7C8T8</accession>
<evidence type="ECO:0000313" key="4">
    <source>
        <dbReference type="Proteomes" id="UP001303760"/>
    </source>
</evidence>